<dbReference type="EMBL" id="JBGNUJ010000002">
    <property type="protein sequence ID" value="KAL3964476.1"/>
    <property type="molecule type" value="Genomic_DNA"/>
</dbReference>
<protein>
    <submittedName>
        <fullName evidence="1">Uncharacterized protein</fullName>
    </submittedName>
</protein>
<keyword evidence="2" id="KW-1185">Reference proteome</keyword>
<evidence type="ECO:0000313" key="1">
    <source>
        <dbReference type="EMBL" id="KAL3964476.1"/>
    </source>
</evidence>
<gene>
    <name evidence="1" type="ORF">ACCO45_001480</name>
</gene>
<sequence length="357" mass="37002">MQPAVGPARDDAWHADGVGKAWHGRPWARGTSSPMLPRRAGAGRRLERATLVVSARSRPEMVGGAAVDRPPEARQGRLRPAAAAVAVAVATAGEAPPSSTPNPTALTHSTWPGMLAEAGPRMPCQLRTGKPGPLPELAARPPAAGADRRPPPKTPIPALEAAGPGAGASSPSSAPVQANSRRRPVLVTRPPSACRCSCPRPRRINPATSSVRLCSPPPLPARRIAARDCGAAARPWASGAAASNEAVLRFVLRRNADILVNGTVVPANACEPSPCPHLCLTSTSTRMRPSSSGFTVSGTTRGSLLRVRASASCPAATALVGALRYHRSCLREAVAYHRSGWNLLALVRASAPSCPQD</sequence>
<name>A0ACC4E7P1_PURLI</name>
<proteinExistence type="predicted"/>
<evidence type="ECO:0000313" key="2">
    <source>
        <dbReference type="Proteomes" id="UP001638806"/>
    </source>
</evidence>
<comment type="caution">
    <text evidence="1">The sequence shown here is derived from an EMBL/GenBank/DDBJ whole genome shotgun (WGS) entry which is preliminary data.</text>
</comment>
<accession>A0ACC4E7P1</accession>
<reference evidence="1" key="1">
    <citation type="submission" date="2024-12" db="EMBL/GenBank/DDBJ databases">
        <title>Comparative genomics and development of molecular markers within Purpureocillium lilacinum and among Purpureocillium species.</title>
        <authorList>
            <person name="Yeh Z.-Y."/>
            <person name="Ni N.-T."/>
            <person name="Lo P.-H."/>
            <person name="Mushyakhwo K."/>
            <person name="Lin C.-F."/>
            <person name="Nai Y.-S."/>
        </authorList>
    </citation>
    <scope>NUCLEOTIDE SEQUENCE</scope>
    <source>
        <strain evidence="1">NCHU-NPUST-175</strain>
    </source>
</reference>
<dbReference type="Proteomes" id="UP001638806">
    <property type="component" value="Unassembled WGS sequence"/>
</dbReference>
<organism evidence="1 2">
    <name type="scientific">Purpureocillium lilacinum</name>
    <name type="common">Paecilomyces lilacinus</name>
    <dbReference type="NCBI Taxonomy" id="33203"/>
    <lineage>
        <taxon>Eukaryota</taxon>
        <taxon>Fungi</taxon>
        <taxon>Dikarya</taxon>
        <taxon>Ascomycota</taxon>
        <taxon>Pezizomycotina</taxon>
        <taxon>Sordariomycetes</taxon>
        <taxon>Hypocreomycetidae</taxon>
        <taxon>Hypocreales</taxon>
        <taxon>Ophiocordycipitaceae</taxon>
        <taxon>Purpureocillium</taxon>
    </lineage>
</organism>